<keyword evidence="8" id="KW-1185">Reference proteome</keyword>
<proteinExistence type="predicted"/>
<comment type="subcellular location">
    <subcellularLocation>
        <location evidence="1">Membrane</location>
        <topology evidence="1">Multi-pass membrane protein</topology>
    </subcellularLocation>
</comment>
<sequence>MSDSLLLSDLLLVCRLTLVCVLAVAGLAKLRDRRRFALALRDFGFVPDAVRPALAVLVPVAELAAAVLLAVPGTLAAGLALAAALCAAFCAVAVSAMRRGGGAGCPCFGSRTAVPMGAWHVARNALLTGLALLGGGIVLAQGASTPFSGPALALAAAAAVYLTAFAVFTDDLAVFFATPATRA</sequence>
<evidence type="ECO:0000313" key="8">
    <source>
        <dbReference type="Proteomes" id="UP000642284"/>
    </source>
</evidence>
<gene>
    <name evidence="7" type="ORF">H9Y04_00225</name>
</gene>
<protein>
    <submittedName>
        <fullName evidence="7">Methylamine utilization protein MauE</fullName>
    </submittedName>
</protein>
<organism evidence="7 8">
    <name type="scientific">Streptomyces polyasparticus</name>
    <dbReference type="NCBI Taxonomy" id="2767826"/>
    <lineage>
        <taxon>Bacteria</taxon>
        <taxon>Bacillati</taxon>
        <taxon>Actinomycetota</taxon>
        <taxon>Actinomycetes</taxon>
        <taxon>Kitasatosporales</taxon>
        <taxon>Streptomycetaceae</taxon>
        <taxon>Streptomyces</taxon>
    </lineage>
</organism>
<accession>A0ABR7S681</accession>
<evidence type="ECO:0000259" key="6">
    <source>
        <dbReference type="Pfam" id="PF07291"/>
    </source>
</evidence>
<keyword evidence="4 5" id="KW-0472">Membrane</keyword>
<dbReference type="RefSeq" id="WP_187811538.1">
    <property type="nucleotide sequence ID" value="NZ_JACTVJ010000001.1"/>
</dbReference>
<feature type="transmembrane region" description="Helical" evidence="5">
    <location>
        <begin position="152"/>
        <end position="177"/>
    </location>
</feature>
<dbReference type="Pfam" id="PF07291">
    <property type="entry name" value="MauE"/>
    <property type="match status" value="1"/>
</dbReference>
<feature type="transmembrane region" description="Helical" evidence="5">
    <location>
        <begin position="6"/>
        <end position="28"/>
    </location>
</feature>
<evidence type="ECO:0000256" key="3">
    <source>
        <dbReference type="ARBA" id="ARBA00022989"/>
    </source>
</evidence>
<feature type="transmembrane region" description="Helical" evidence="5">
    <location>
        <begin position="77"/>
        <end position="97"/>
    </location>
</feature>
<evidence type="ECO:0000256" key="5">
    <source>
        <dbReference type="SAM" id="Phobius"/>
    </source>
</evidence>
<keyword evidence="3 5" id="KW-1133">Transmembrane helix</keyword>
<dbReference type="EMBL" id="JACTVJ010000001">
    <property type="protein sequence ID" value="MBC9711000.1"/>
    <property type="molecule type" value="Genomic_DNA"/>
</dbReference>
<reference evidence="7 8" key="1">
    <citation type="submission" date="2020-08" db="EMBL/GenBank/DDBJ databases">
        <title>Genemic of Streptomyces polyaspartic.</title>
        <authorList>
            <person name="Liu W."/>
        </authorList>
    </citation>
    <scope>NUCLEOTIDE SEQUENCE [LARGE SCALE GENOMIC DNA]</scope>
    <source>
        <strain evidence="7 8">TRM66268-LWL</strain>
    </source>
</reference>
<dbReference type="InterPro" id="IPR009908">
    <property type="entry name" value="Methylamine_util_MauE"/>
</dbReference>
<dbReference type="Proteomes" id="UP000642284">
    <property type="component" value="Unassembled WGS sequence"/>
</dbReference>
<evidence type="ECO:0000256" key="4">
    <source>
        <dbReference type="ARBA" id="ARBA00023136"/>
    </source>
</evidence>
<feature type="transmembrane region" description="Helical" evidence="5">
    <location>
        <begin position="118"/>
        <end position="140"/>
    </location>
</feature>
<name>A0ABR7S681_9ACTN</name>
<evidence type="ECO:0000256" key="1">
    <source>
        <dbReference type="ARBA" id="ARBA00004141"/>
    </source>
</evidence>
<evidence type="ECO:0000256" key="2">
    <source>
        <dbReference type="ARBA" id="ARBA00022692"/>
    </source>
</evidence>
<keyword evidence="2 5" id="KW-0812">Transmembrane</keyword>
<feature type="transmembrane region" description="Helical" evidence="5">
    <location>
        <begin position="49"/>
        <end position="71"/>
    </location>
</feature>
<feature type="domain" description="Methylamine utilisation protein MauE" evidence="6">
    <location>
        <begin position="10"/>
        <end position="134"/>
    </location>
</feature>
<evidence type="ECO:0000313" key="7">
    <source>
        <dbReference type="EMBL" id="MBC9711000.1"/>
    </source>
</evidence>
<comment type="caution">
    <text evidence="7">The sequence shown here is derived from an EMBL/GenBank/DDBJ whole genome shotgun (WGS) entry which is preliminary data.</text>
</comment>